<dbReference type="Gene3D" id="1.10.510.10">
    <property type="entry name" value="Transferase(Phosphotransferase) domain 1"/>
    <property type="match status" value="1"/>
</dbReference>
<evidence type="ECO:0000313" key="4">
    <source>
        <dbReference type="WBParaSite" id="maker-unitig_35422-snap-gene-0.2-mRNA-1"/>
    </source>
</evidence>
<evidence type="ECO:0000259" key="2">
    <source>
        <dbReference type="PROSITE" id="PS50011"/>
    </source>
</evidence>
<keyword evidence="3" id="KW-1185">Reference proteome</keyword>
<dbReference type="PROSITE" id="PS50011">
    <property type="entry name" value="PROTEIN_KINASE_DOM"/>
    <property type="match status" value="1"/>
</dbReference>
<reference evidence="4" key="1">
    <citation type="submission" date="2016-11" db="UniProtKB">
        <authorList>
            <consortium name="WormBaseParasite"/>
        </authorList>
    </citation>
    <scope>IDENTIFICATION</scope>
</reference>
<dbReference type="Pfam" id="PF00069">
    <property type="entry name" value="Pkinase"/>
    <property type="match status" value="1"/>
</dbReference>
<proteinExistence type="predicted"/>
<evidence type="ECO:0000256" key="1">
    <source>
        <dbReference type="SAM" id="MobiDB-lite"/>
    </source>
</evidence>
<dbReference type="PROSITE" id="PS00108">
    <property type="entry name" value="PROTEIN_KINASE_ST"/>
    <property type="match status" value="1"/>
</dbReference>
<dbReference type="Proteomes" id="UP000095280">
    <property type="component" value="Unplaced"/>
</dbReference>
<dbReference type="WBParaSite" id="maker-unitig_35422-snap-gene-0.2-mRNA-1">
    <property type="protein sequence ID" value="maker-unitig_35422-snap-gene-0.2-mRNA-1"/>
    <property type="gene ID" value="maker-unitig_35422-snap-gene-0.2"/>
</dbReference>
<evidence type="ECO:0000313" key="3">
    <source>
        <dbReference type="Proteomes" id="UP000095280"/>
    </source>
</evidence>
<protein>
    <submittedName>
        <fullName evidence="4">Protein kinase domain-containing protein</fullName>
    </submittedName>
</protein>
<dbReference type="InterPro" id="IPR000719">
    <property type="entry name" value="Prot_kinase_dom"/>
</dbReference>
<name>A0A1I8FHZ4_9PLAT</name>
<feature type="domain" description="Protein kinase" evidence="2">
    <location>
        <begin position="332"/>
        <end position="624"/>
    </location>
</feature>
<dbReference type="InterPro" id="IPR008271">
    <property type="entry name" value="Ser/Thr_kinase_AS"/>
</dbReference>
<dbReference type="GO" id="GO:0005524">
    <property type="term" value="F:ATP binding"/>
    <property type="evidence" value="ECO:0007669"/>
    <property type="project" value="InterPro"/>
</dbReference>
<feature type="region of interest" description="Disordered" evidence="1">
    <location>
        <begin position="243"/>
        <end position="280"/>
    </location>
</feature>
<dbReference type="SMART" id="SM00220">
    <property type="entry name" value="S_TKc"/>
    <property type="match status" value="1"/>
</dbReference>
<dbReference type="AlphaFoldDB" id="A0A1I8FHZ4"/>
<feature type="compositionally biased region" description="Gly residues" evidence="1">
    <location>
        <begin position="248"/>
        <end position="264"/>
    </location>
</feature>
<accession>A0A1I8FHZ4</accession>
<dbReference type="GO" id="GO:0004672">
    <property type="term" value="F:protein kinase activity"/>
    <property type="evidence" value="ECO:0007669"/>
    <property type="project" value="InterPro"/>
</dbReference>
<sequence>ERLTEIEDSRQHNEGAIREALASYKAFIEEAGNRMLEENRKLHSDLEMRTPLPRGADQMSEAAAFVRAYSDRAGPVCAAYAAKVLRDWAATLMRSHWDTDLPASVPFKANHAEFRSLVLSNFGRFVTPGGPPTPTTTAVPANAAVSAAAAAAAAAAASGMPVNAAAVAAALGEAASGDLQQASAFAIKPEPAPTGPPVTYATGNNPALPARARLAPTAASALAPSRCSAPYWADSTLLRLSRRRRRGGGAGSSGAGSIVGGGAPGSASPTQQNPKSSVASAAGAFRTGRCIPMTVRHRWGSLGSQCAVQLDRHGFVPRWHLGADREGLLLRSADLGSIGITSHSTVLASISLNCSDVIAIVERASEKSQRPAEDEQEKTETTTTSWCIDWANLDKKEFMKLSGFVLFVRRRQHSSSLAMKVCLHSACRQQNERYQLKANLQIAATAGVQVYLGSAGVLYHAQFTGCHRIGICHKDIKADNVLIDHRGLPQLADFGLAVECKTGRDSYVPNKRVTTMQYYPPECLLEICIPSSAHMWSKFQKLGRPLLAISPVRGLPSWEERARDNHWRSCSARCSDAIPAGGPLDPRETTRAPYFGDVSFSQLECDYPPDELHVKHLFMEKERH</sequence>
<dbReference type="SUPFAM" id="SSF56112">
    <property type="entry name" value="Protein kinase-like (PK-like)"/>
    <property type="match status" value="1"/>
</dbReference>
<organism evidence="3 4">
    <name type="scientific">Macrostomum lignano</name>
    <dbReference type="NCBI Taxonomy" id="282301"/>
    <lineage>
        <taxon>Eukaryota</taxon>
        <taxon>Metazoa</taxon>
        <taxon>Spiralia</taxon>
        <taxon>Lophotrochozoa</taxon>
        <taxon>Platyhelminthes</taxon>
        <taxon>Rhabditophora</taxon>
        <taxon>Macrostomorpha</taxon>
        <taxon>Macrostomida</taxon>
        <taxon>Macrostomidae</taxon>
        <taxon>Macrostomum</taxon>
    </lineage>
</organism>
<feature type="compositionally biased region" description="Polar residues" evidence="1">
    <location>
        <begin position="269"/>
        <end position="279"/>
    </location>
</feature>
<dbReference type="InterPro" id="IPR011009">
    <property type="entry name" value="Kinase-like_dom_sf"/>
</dbReference>